<evidence type="ECO:0000256" key="3">
    <source>
        <dbReference type="ARBA" id="ARBA00023125"/>
    </source>
</evidence>
<dbReference type="Proteomes" id="UP000035083">
    <property type="component" value="Unassembled WGS sequence"/>
</dbReference>
<feature type="domain" description="Core-binding (CB)" evidence="7">
    <location>
        <begin position="55"/>
        <end position="134"/>
    </location>
</feature>
<reference evidence="8 9" key="1">
    <citation type="submission" date="2012-12" db="EMBL/GenBank/DDBJ databases">
        <title>Whole genome shotgun sequence of Gordonia sihwensis NBRC 108236.</title>
        <authorList>
            <person name="Yoshida I."/>
            <person name="Hosoyama A."/>
            <person name="Tsuchikane K."/>
            <person name="Ando Y."/>
            <person name="Baba S."/>
            <person name="Ohji S."/>
            <person name="Hamada M."/>
            <person name="Tamura T."/>
            <person name="Yamazoe A."/>
            <person name="Yamazaki S."/>
            <person name="Fujita N."/>
        </authorList>
    </citation>
    <scope>NUCLEOTIDE SEQUENCE [LARGE SCALE GENOMIC DNA]</scope>
    <source>
        <strain evidence="8 9">NBRC 108236</strain>
    </source>
</reference>
<keyword evidence="9" id="KW-1185">Reference proteome</keyword>
<dbReference type="CDD" id="cd00397">
    <property type="entry name" value="DNA_BRE_C"/>
    <property type="match status" value="1"/>
</dbReference>
<dbReference type="GO" id="GO:0006310">
    <property type="term" value="P:DNA recombination"/>
    <property type="evidence" value="ECO:0007669"/>
    <property type="project" value="UniProtKB-KW"/>
</dbReference>
<dbReference type="Gene3D" id="1.10.443.10">
    <property type="entry name" value="Intergrase catalytic core"/>
    <property type="match status" value="1"/>
</dbReference>
<keyword evidence="4" id="KW-0233">DNA recombination</keyword>
<dbReference type="AlphaFoldDB" id="L7LN12"/>
<dbReference type="Gene3D" id="1.10.150.130">
    <property type="match status" value="1"/>
</dbReference>
<comment type="similarity">
    <text evidence="1">Belongs to the 'phage' integrase family.</text>
</comment>
<dbReference type="InterPro" id="IPR044068">
    <property type="entry name" value="CB"/>
</dbReference>
<dbReference type="EMBL" id="BANU01000029">
    <property type="protein sequence ID" value="GAC62126.1"/>
    <property type="molecule type" value="Genomic_DNA"/>
</dbReference>
<dbReference type="GO" id="GO:0015074">
    <property type="term" value="P:DNA integration"/>
    <property type="evidence" value="ECO:0007669"/>
    <property type="project" value="UniProtKB-KW"/>
</dbReference>
<keyword evidence="3 5" id="KW-0238">DNA-binding</keyword>
<evidence type="ECO:0000313" key="9">
    <source>
        <dbReference type="Proteomes" id="UP000035083"/>
    </source>
</evidence>
<evidence type="ECO:0000256" key="5">
    <source>
        <dbReference type="PROSITE-ProRule" id="PRU01248"/>
    </source>
</evidence>
<name>L7LN12_9ACTN</name>
<dbReference type="InterPro" id="IPR050090">
    <property type="entry name" value="Tyrosine_recombinase_XerCD"/>
</dbReference>
<dbReference type="eggNOG" id="COG4974">
    <property type="taxonomic scope" value="Bacteria"/>
</dbReference>
<dbReference type="InterPro" id="IPR004107">
    <property type="entry name" value="Integrase_SAM-like_N"/>
</dbReference>
<dbReference type="InterPro" id="IPR011010">
    <property type="entry name" value="DNA_brk_join_enz"/>
</dbReference>
<evidence type="ECO:0000256" key="2">
    <source>
        <dbReference type="ARBA" id="ARBA00022908"/>
    </source>
</evidence>
<dbReference type="SUPFAM" id="SSF56349">
    <property type="entry name" value="DNA breaking-rejoining enzymes"/>
    <property type="match status" value="1"/>
</dbReference>
<evidence type="ECO:0000259" key="7">
    <source>
        <dbReference type="PROSITE" id="PS51900"/>
    </source>
</evidence>
<evidence type="ECO:0000313" key="8">
    <source>
        <dbReference type="EMBL" id="GAC62126.1"/>
    </source>
</evidence>
<keyword evidence="2" id="KW-0229">DNA integration</keyword>
<dbReference type="InterPro" id="IPR010998">
    <property type="entry name" value="Integrase_recombinase_N"/>
</dbReference>
<protein>
    <submittedName>
        <fullName evidence="8">Putative integrase</fullName>
    </submittedName>
</protein>
<dbReference type="PROSITE" id="PS51898">
    <property type="entry name" value="TYR_RECOMBINASE"/>
    <property type="match status" value="1"/>
</dbReference>
<evidence type="ECO:0000256" key="1">
    <source>
        <dbReference type="ARBA" id="ARBA00008857"/>
    </source>
</evidence>
<dbReference type="InterPro" id="IPR013762">
    <property type="entry name" value="Integrase-like_cat_sf"/>
</dbReference>
<dbReference type="PANTHER" id="PTHR30349">
    <property type="entry name" value="PHAGE INTEGRASE-RELATED"/>
    <property type="match status" value="1"/>
</dbReference>
<comment type="caution">
    <text evidence="8">The sequence shown here is derived from an EMBL/GenBank/DDBJ whole genome shotgun (WGS) entry which is preliminary data.</text>
</comment>
<dbReference type="PROSITE" id="PS51900">
    <property type="entry name" value="CB"/>
    <property type="match status" value="1"/>
</dbReference>
<sequence>MAWHRKLPSGRFNGMYRDADGKRKSAGTFDTEDEAITAAELAEKHARGGGQSTNPTWAEWSTVWMQRRKVEESTRRRDQGRVDTHLIPKWGGMRLSEITRVQAQGWVDDDLSHLSPSTVRKCVAALGSSLKAAANAGYRCEAAARGLDLPALTPSPERWLSDDEVAAVRDVLDERYRLTFDLLLGTGMRWGEAVALHWDHVDLDGKAITVRWGWDGEVMKSPKSKQKRRIPIGDTLVSVLRKLLEDRGLGEAPRVEYVGGNRPMYGLILAGSKKGRPITSTSFSHALGASGRAASVGEGADRRRVGHVRPHDLRHTYASSLLQKGVPLETVSALLGHSSVLVTQRYADAGESRWDDVRAVLG</sequence>
<dbReference type="GO" id="GO:0003677">
    <property type="term" value="F:DNA binding"/>
    <property type="evidence" value="ECO:0007669"/>
    <property type="project" value="UniProtKB-UniRule"/>
</dbReference>
<dbReference type="Pfam" id="PF14659">
    <property type="entry name" value="Phage_int_SAM_3"/>
    <property type="match status" value="1"/>
</dbReference>
<organism evidence="8 9">
    <name type="scientific">Gordonia sihwensis NBRC 108236</name>
    <dbReference type="NCBI Taxonomy" id="1223544"/>
    <lineage>
        <taxon>Bacteria</taxon>
        <taxon>Bacillati</taxon>
        <taxon>Actinomycetota</taxon>
        <taxon>Actinomycetes</taxon>
        <taxon>Mycobacteriales</taxon>
        <taxon>Gordoniaceae</taxon>
        <taxon>Gordonia</taxon>
    </lineage>
</organism>
<dbReference type="InterPro" id="IPR002104">
    <property type="entry name" value="Integrase_catalytic"/>
</dbReference>
<dbReference type="PANTHER" id="PTHR30349:SF64">
    <property type="entry name" value="PROPHAGE INTEGRASE INTD-RELATED"/>
    <property type="match status" value="1"/>
</dbReference>
<feature type="domain" description="Tyr recombinase" evidence="6">
    <location>
        <begin position="155"/>
        <end position="359"/>
    </location>
</feature>
<evidence type="ECO:0000259" key="6">
    <source>
        <dbReference type="PROSITE" id="PS51898"/>
    </source>
</evidence>
<accession>L7LN12</accession>
<evidence type="ECO:0000256" key="4">
    <source>
        <dbReference type="ARBA" id="ARBA00023172"/>
    </source>
</evidence>
<proteinExistence type="inferred from homology"/>
<dbReference type="Pfam" id="PF00589">
    <property type="entry name" value="Phage_integrase"/>
    <property type="match status" value="1"/>
</dbReference>
<gene>
    <name evidence="8" type="ORF">GSI01S_29_00140</name>
</gene>